<reference evidence="4 5" key="1">
    <citation type="submission" date="2020-04" db="EMBL/GenBank/DDBJ databases">
        <title>Global-level population genomics: horizontal gene transfer, symbiosis and evolution in Rhizobia.</title>
        <authorList>
            <person name="Gai Y."/>
        </authorList>
    </citation>
    <scope>NUCLEOTIDE SEQUENCE [LARGE SCALE GENOMIC DNA]</scope>
    <source>
        <strain evidence="4 5">BLR33</strain>
    </source>
</reference>
<evidence type="ECO:0000259" key="3">
    <source>
        <dbReference type="Pfam" id="PF10881"/>
    </source>
</evidence>
<name>A0ABS7IGV7_9HYPH</name>
<protein>
    <submittedName>
        <fullName evidence="4">DUF2726 domain-containing protein</fullName>
    </submittedName>
</protein>
<organism evidence="4 5">
    <name type="scientific">Rhizobium lentis</name>
    <dbReference type="NCBI Taxonomy" id="1138194"/>
    <lineage>
        <taxon>Bacteria</taxon>
        <taxon>Pseudomonadati</taxon>
        <taxon>Pseudomonadota</taxon>
        <taxon>Alphaproteobacteria</taxon>
        <taxon>Hyphomicrobiales</taxon>
        <taxon>Rhizobiaceae</taxon>
        <taxon>Rhizobium/Agrobacterium group</taxon>
        <taxon>Rhizobium</taxon>
    </lineage>
</organism>
<gene>
    <name evidence="4" type="ORF">HJB60_11605</name>
</gene>
<dbReference type="EMBL" id="JABDYF010000004">
    <property type="protein sequence ID" value="MBX5089808.1"/>
    <property type="molecule type" value="Genomic_DNA"/>
</dbReference>
<dbReference type="Proteomes" id="UP000770629">
    <property type="component" value="Unassembled WGS sequence"/>
</dbReference>
<proteinExistence type="predicted"/>
<evidence type="ECO:0000256" key="1">
    <source>
        <dbReference type="SAM" id="MobiDB-lite"/>
    </source>
</evidence>
<keyword evidence="2" id="KW-1133">Transmembrane helix</keyword>
<feature type="compositionally biased region" description="Basic and acidic residues" evidence="1">
    <location>
        <begin position="67"/>
        <end position="80"/>
    </location>
</feature>
<comment type="caution">
    <text evidence="4">The sequence shown here is derived from an EMBL/GenBank/DDBJ whole genome shotgun (WGS) entry which is preliminary data.</text>
</comment>
<keyword evidence="2" id="KW-0472">Membrane</keyword>
<dbReference type="InterPro" id="IPR024402">
    <property type="entry name" value="DUF2726"/>
</dbReference>
<feature type="domain" description="DUF2726" evidence="3">
    <location>
        <begin position="116"/>
        <end position="230"/>
    </location>
</feature>
<keyword evidence="2" id="KW-0812">Transmembrane</keyword>
<sequence>MHYRQRSMLFAAPWLIIGVAAVGASGDITVADFDKPELMIAAIFVGFAIGMAVEQLLAAMRKQAWQEKNRSRSEERRSNERIVSGPWRPMPTAEPLRPVDAADQLRIVMRSHFTIQPLLNKSEARVFRELDSMVIGSWQVMAQVSLGEILRSTDADAYRCINSKRVDLLLVDSNCRPRHVIEYQGGAHHQSAAAARDAVKKEALRRAGIGYHEVVAGQTTPSELRRLVEKLVDKPGVI</sequence>
<feature type="region of interest" description="Disordered" evidence="1">
    <location>
        <begin position="67"/>
        <end position="87"/>
    </location>
</feature>
<accession>A0ABS7IGV7</accession>
<evidence type="ECO:0000256" key="2">
    <source>
        <dbReference type="SAM" id="Phobius"/>
    </source>
</evidence>
<evidence type="ECO:0000313" key="4">
    <source>
        <dbReference type="EMBL" id="MBX5089808.1"/>
    </source>
</evidence>
<feature type="transmembrane region" description="Helical" evidence="2">
    <location>
        <begin position="40"/>
        <end position="60"/>
    </location>
</feature>
<dbReference type="Pfam" id="PF10881">
    <property type="entry name" value="DUF2726"/>
    <property type="match status" value="1"/>
</dbReference>
<evidence type="ECO:0000313" key="5">
    <source>
        <dbReference type="Proteomes" id="UP000770629"/>
    </source>
</evidence>
<keyword evidence="5" id="KW-1185">Reference proteome</keyword>
<dbReference type="RefSeq" id="WP_221119507.1">
    <property type="nucleotide sequence ID" value="NZ_JABDYF010000004.1"/>
</dbReference>